<proteinExistence type="inferred from homology"/>
<dbReference type="SUPFAM" id="SSF51735">
    <property type="entry name" value="NAD(P)-binding Rossmann-fold domains"/>
    <property type="match status" value="1"/>
</dbReference>
<feature type="non-terminal residue" evidence="3">
    <location>
        <position position="1"/>
    </location>
</feature>
<name>A0A0F9ER40_9ZZZZ</name>
<dbReference type="InterPro" id="IPR036291">
    <property type="entry name" value="NAD(P)-bd_dom_sf"/>
</dbReference>
<dbReference type="Pfam" id="PF02719">
    <property type="entry name" value="Polysacc_synt_2"/>
    <property type="match status" value="1"/>
</dbReference>
<comment type="similarity">
    <text evidence="1">Belongs to the polysaccharide synthase family.</text>
</comment>
<dbReference type="InterPro" id="IPR051203">
    <property type="entry name" value="Polysaccharide_Synthase-Rel"/>
</dbReference>
<dbReference type="PANTHER" id="PTHR43318:SF2">
    <property type="entry name" value="UDP-N-ACETYLGLUCOSAMINE 4,6-DEHYDRATASE (INVERTING)"/>
    <property type="match status" value="1"/>
</dbReference>
<sequence>GNVVNSRGSVIELFLHLKATGCHVLPITEPSMTRFWLTLPQAVKLVLRALQDTVGGEIYIPWLPSMSMADLAYAIDPKSEINIIGIRKGEKMHESLDGKHMSNENSYWLKSKELWEMINEKGKYSPNSSSTPHFYTISP</sequence>
<gene>
    <name evidence="3" type="ORF">LCGC14_2336640</name>
</gene>
<dbReference type="AlphaFoldDB" id="A0A0F9ER40"/>
<reference evidence="3" key="1">
    <citation type="journal article" date="2015" name="Nature">
        <title>Complex archaea that bridge the gap between prokaryotes and eukaryotes.</title>
        <authorList>
            <person name="Spang A."/>
            <person name="Saw J.H."/>
            <person name="Jorgensen S.L."/>
            <person name="Zaremba-Niedzwiedzka K."/>
            <person name="Martijn J."/>
            <person name="Lind A.E."/>
            <person name="van Eijk R."/>
            <person name="Schleper C."/>
            <person name="Guy L."/>
            <person name="Ettema T.J."/>
        </authorList>
    </citation>
    <scope>NUCLEOTIDE SEQUENCE</scope>
</reference>
<dbReference type="Gene3D" id="3.40.50.720">
    <property type="entry name" value="NAD(P)-binding Rossmann-like Domain"/>
    <property type="match status" value="1"/>
</dbReference>
<accession>A0A0F9ER40</accession>
<organism evidence="3">
    <name type="scientific">marine sediment metagenome</name>
    <dbReference type="NCBI Taxonomy" id="412755"/>
    <lineage>
        <taxon>unclassified sequences</taxon>
        <taxon>metagenomes</taxon>
        <taxon>ecological metagenomes</taxon>
    </lineage>
</organism>
<dbReference type="PANTHER" id="PTHR43318">
    <property type="entry name" value="UDP-N-ACETYLGLUCOSAMINE 4,6-DEHYDRATASE"/>
    <property type="match status" value="1"/>
</dbReference>
<evidence type="ECO:0000259" key="2">
    <source>
        <dbReference type="Pfam" id="PF02719"/>
    </source>
</evidence>
<dbReference type="EMBL" id="LAZR01033706">
    <property type="protein sequence ID" value="KKL47330.1"/>
    <property type="molecule type" value="Genomic_DNA"/>
</dbReference>
<evidence type="ECO:0000313" key="3">
    <source>
        <dbReference type="EMBL" id="KKL47330.1"/>
    </source>
</evidence>
<evidence type="ECO:0000256" key="1">
    <source>
        <dbReference type="ARBA" id="ARBA00007430"/>
    </source>
</evidence>
<feature type="domain" description="Polysaccharide biosynthesis protein CapD-like" evidence="2">
    <location>
        <begin position="1"/>
        <end position="100"/>
    </location>
</feature>
<comment type="caution">
    <text evidence="3">The sequence shown here is derived from an EMBL/GenBank/DDBJ whole genome shotgun (WGS) entry which is preliminary data.</text>
</comment>
<protein>
    <recommendedName>
        <fullName evidence="2">Polysaccharide biosynthesis protein CapD-like domain-containing protein</fullName>
    </recommendedName>
</protein>
<dbReference type="InterPro" id="IPR003869">
    <property type="entry name" value="Polysac_CapD-like"/>
</dbReference>